<dbReference type="PIRSF" id="PIRSF001439">
    <property type="entry name" value="CryM"/>
    <property type="match status" value="1"/>
</dbReference>
<dbReference type="InterPro" id="IPR003462">
    <property type="entry name" value="ODC_Mu_crystall"/>
</dbReference>
<dbReference type="Gene3D" id="3.40.50.720">
    <property type="entry name" value="NAD(P)-binding Rossmann-like Domain"/>
    <property type="match status" value="1"/>
</dbReference>
<dbReference type="Proteomes" id="UP000595237">
    <property type="component" value="Chromosome"/>
</dbReference>
<proteinExistence type="predicted"/>
<gene>
    <name evidence="1" type="ORF">I6I38_08775</name>
</gene>
<dbReference type="EMBL" id="CP068148">
    <property type="protein sequence ID" value="QQU57055.1"/>
    <property type="molecule type" value="Genomic_DNA"/>
</dbReference>
<dbReference type="Pfam" id="PF02423">
    <property type="entry name" value="OCD_Mu_crystall"/>
    <property type="match status" value="1"/>
</dbReference>
<dbReference type="InterPro" id="IPR036291">
    <property type="entry name" value="NAD(P)-bd_dom_sf"/>
</dbReference>
<organism evidence="1 2">
    <name type="scientific">Serratia liquefaciens</name>
    <dbReference type="NCBI Taxonomy" id="614"/>
    <lineage>
        <taxon>Bacteria</taxon>
        <taxon>Pseudomonadati</taxon>
        <taxon>Pseudomonadota</taxon>
        <taxon>Gammaproteobacteria</taxon>
        <taxon>Enterobacterales</taxon>
        <taxon>Yersiniaceae</taxon>
        <taxon>Serratia</taxon>
    </lineage>
</organism>
<protein>
    <submittedName>
        <fullName evidence="1">Ornithine cyclodeaminase family protein</fullName>
    </submittedName>
</protein>
<name>A0ABX7D8U3_SERLI</name>
<accession>A0ABX7D8U3</accession>
<keyword evidence="2" id="KW-1185">Reference proteome</keyword>
<dbReference type="InterPro" id="IPR023401">
    <property type="entry name" value="ODC_N"/>
</dbReference>
<sequence length="318" mass="33576">MTMQIINAAEMSGEIRLRQVMAMLSEAFGDLRRGDEQSPTRTLLQHGPSETLISPAAWNRRGVASVKITTLTPGNAERGLPLIQGLVLLTDIDTGQMLALFDGASLTALRTGAVAGLATQLCAPEQAGDLAILGAGVQARATLLAMLAVRQIRRVRIFSRSALRTQEFAHWARTLTTAPVSVCSSAFEAVQGADLICTTTSTRAREPLVYADWVAPGVHLNIIGGTHEDAIEVDPALLKTAFVVVETGAAAREDAGEIRSAMAEGYIQPEGLNELGALVLGESAATAGQTTVFRSVGLAIEDTAAAVALYPFREKKPC</sequence>
<dbReference type="PANTHER" id="PTHR13812">
    <property type="entry name" value="KETIMINE REDUCTASE MU-CRYSTALLIN"/>
    <property type="match status" value="1"/>
</dbReference>
<evidence type="ECO:0000313" key="2">
    <source>
        <dbReference type="Proteomes" id="UP000595237"/>
    </source>
</evidence>
<dbReference type="PANTHER" id="PTHR13812:SF19">
    <property type="entry name" value="KETIMINE REDUCTASE MU-CRYSTALLIN"/>
    <property type="match status" value="1"/>
</dbReference>
<dbReference type="SUPFAM" id="SSF51735">
    <property type="entry name" value="NAD(P)-binding Rossmann-fold domains"/>
    <property type="match status" value="1"/>
</dbReference>
<reference evidence="1 2" key="1">
    <citation type="submission" date="2021-01" db="EMBL/GenBank/DDBJ databases">
        <title>FDA dAtabase for Regulatory Grade micrObial Sequences (FDA-ARGOS): Supporting development and validation of Infectious Disease Dx tests.</title>
        <authorList>
            <person name="Blissenbach B."/>
            <person name="Krut O."/>
            <person name="Tallon L."/>
            <person name="Sadzewicz L."/>
            <person name="Zhao X."/>
            <person name="Boylan J."/>
            <person name="Ott S."/>
            <person name="Bowen H."/>
            <person name="Vavikolanu K."/>
            <person name="Mehta A."/>
            <person name="Aluvathingal J."/>
            <person name="Nadendla S."/>
            <person name="Yan Y."/>
            <person name="Sichtig H."/>
        </authorList>
    </citation>
    <scope>NUCLEOTIDE SEQUENCE [LARGE SCALE GENOMIC DNA]</scope>
    <source>
        <strain evidence="1 2">FDAARGOS_1081</strain>
    </source>
</reference>
<dbReference type="Gene3D" id="3.30.1780.10">
    <property type="entry name" value="ornithine cyclodeaminase, domain 1"/>
    <property type="match status" value="1"/>
</dbReference>
<evidence type="ECO:0000313" key="1">
    <source>
        <dbReference type="EMBL" id="QQU57055.1"/>
    </source>
</evidence>